<dbReference type="EMBL" id="WBMT01000024">
    <property type="protein sequence ID" value="KAB2341820.1"/>
    <property type="molecule type" value="Genomic_DNA"/>
</dbReference>
<protein>
    <submittedName>
        <fullName evidence="2">SAM-dependent methyltransferase</fullName>
    </submittedName>
</protein>
<dbReference type="InterPro" id="IPR006764">
    <property type="entry name" value="SAM_dep_MeTrfase_SAV2177_type"/>
</dbReference>
<proteinExistence type="predicted"/>
<dbReference type="Proteomes" id="UP000468735">
    <property type="component" value="Unassembled WGS sequence"/>
</dbReference>
<sequence>MSGRTCDENSHYHPKSIDCRARSLFGFRYGVLNVRAFAAIAATVGESATVTPPHDPASAEQESVPSHRTPWLDATRPSPARVYDYLLGGKDNFAADRIAAEKMVAALPSIRVGAQENRRFLLRGVRYLAAEMGMRQFLDIGTGIPISPNVHEVVQSVTPAARVAYVDNDPVVLAHARALLVSGPGGEVGYLEADIRDPGSIISSTLVRNMLDFDEPVALVLNAVLHFIPDDERPAEILRTLIGALPPGSHVLASHLTPEHNARLRQASDGYNDDGVRTRPRTRAEFERLVFTGQGLELVEPGVVLVSHWRRDPDDPPAPTAAEVSAYGGLARLP</sequence>
<keyword evidence="3" id="KW-1185">Reference proteome</keyword>
<accession>A0A6H9YR84</accession>
<dbReference type="GO" id="GO:0032259">
    <property type="term" value="P:methylation"/>
    <property type="evidence" value="ECO:0007669"/>
    <property type="project" value="UniProtKB-KW"/>
</dbReference>
<dbReference type="Pfam" id="PF04672">
    <property type="entry name" value="Methyltransf_19"/>
    <property type="match status" value="1"/>
</dbReference>
<dbReference type="GO" id="GO:0008168">
    <property type="term" value="F:methyltransferase activity"/>
    <property type="evidence" value="ECO:0007669"/>
    <property type="project" value="UniProtKB-KW"/>
</dbReference>
<dbReference type="OrthoDB" id="3216820at2"/>
<evidence type="ECO:0000313" key="2">
    <source>
        <dbReference type="EMBL" id="KAB2341820.1"/>
    </source>
</evidence>
<comment type="caution">
    <text evidence="2">The sequence shown here is derived from an EMBL/GenBank/DDBJ whole genome shotgun (WGS) entry which is preliminary data.</text>
</comment>
<dbReference type="Gene3D" id="3.40.50.150">
    <property type="entry name" value="Vaccinia Virus protein VP39"/>
    <property type="match status" value="1"/>
</dbReference>
<dbReference type="AlphaFoldDB" id="A0A6H9YR84"/>
<feature type="region of interest" description="Disordered" evidence="1">
    <location>
        <begin position="48"/>
        <end position="73"/>
    </location>
</feature>
<reference evidence="2 3" key="1">
    <citation type="submission" date="2019-09" db="EMBL/GenBank/DDBJ databases">
        <title>Actinomadura physcomitrii sp. nov., a novel actinomycete isolated from moss [Physcomitrium sphaericum (Ludw) Fuernr].</title>
        <authorList>
            <person name="Zhuang X."/>
            <person name="Liu C."/>
        </authorList>
    </citation>
    <scope>NUCLEOTIDE SEQUENCE [LARGE SCALE GENOMIC DNA]</scope>
    <source>
        <strain evidence="2 3">HMC1</strain>
    </source>
</reference>
<evidence type="ECO:0000256" key="1">
    <source>
        <dbReference type="SAM" id="MobiDB-lite"/>
    </source>
</evidence>
<name>A0A6H9YR84_9ACTN</name>
<keyword evidence="2" id="KW-0808">Transferase</keyword>
<keyword evidence="2" id="KW-0489">Methyltransferase</keyword>
<evidence type="ECO:0000313" key="3">
    <source>
        <dbReference type="Proteomes" id="UP000468735"/>
    </source>
</evidence>
<gene>
    <name evidence="2" type="ORF">F8566_40220</name>
</gene>
<dbReference type="CDD" id="cd02440">
    <property type="entry name" value="AdoMet_MTases"/>
    <property type="match status" value="1"/>
</dbReference>
<dbReference type="InterPro" id="IPR029063">
    <property type="entry name" value="SAM-dependent_MTases_sf"/>
</dbReference>
<dbReference type="SUPFAM" id="SSF53335">
    <property type="entry name" value="S-adenosyl-L-methionine-dependent methyltransferases"/>
    <property type="match status" value="1"/>
</dbReference>
<organism evidence="2 3">
    <name type="scientific">Actinomadura rudentiformis</name>
    <dbReference type="NCBI Taxonomy" id="359158"/>
    <lineage>
        <taxon>Bacteria</taxon>
        <taxon>Bacillati</taxon>
        <taxon>Actinomycetota</taxon>
        <taxon>Actinomycetes</taxon>
        <taxon>Streptosporangiales</taxon>
        <taxon>Thermomonosporaceae</taxon>
        <taxon>Actinomadura</taxon>
    </lineage>
</organism>